<evidence type="ECO:0000313" key="2">
    <source>
        <dbReference type="EMBL" id="KAK4360584.1"/>
    </source>
</evidence>
<comment type="caution">
    <text evidence="2">The sequence shown here is derived from an EMBL/GenBank/DDBJ whole genome shotgun (WGS) entry which is preliminary data.</text>
</comment>
<feature type="compositionally biased region" description="Pro residues" evidence="1">
    <location>
        <begin position="315"/>
        <end position="329"/>
    </location>
</feature>
<gene>
    <name evidence="2" type="ORF">RND71_019536</name>
</gene>
<name>A0AAE1RXK3_9SOLA</name>
<dbReference type="PANTHER" id="PTHR31973">
    <property type="entry name" value="POLYPROTEIN, PUTATIVE-RELATED"/>
    <property type="match status" value="1"/>
</dbReference>
<keyword evidence="3" id="KW-1185">Reference proteome</keyword>
<accession>A0AAE1RXK3</accession>
<feature type="compositionally biased region" description="Pro residues" evidence="1">
    <location>
        <begin position="273"/>
        <end position="288"/>
    </location>
</feature>
<evidence type="ECO:0000256" key="1">
    <source>
        <dbReference type="SAM" id="MobiDB-lite"/>
    </source>
</evidence>
<proteinExistence type="predicted"/>
<reference evidence="2" key="1">
    <citation type="submission" date="2023-12" db="EMBL/GenBank/DDBJ databases">
        <title>Genome assembly of Anisodus tanguticus.</title>
        <authorList>
            <person name="Wang Y.-J."/>
        </authorList>
    </citation>
    <scope>NUCLEOTIDE SEQUENCE</scope>
    <source>
        <strain evidence="2">KB-2021</strain>
        <tissue evidence="2">Leaf</tissue>
    </source>
</reference>
<protein>
    <submittedName>
        <fullName evidence="2">Uncharacterized protein</fullName>
    </submittedName>
</protein>
<dbReference type="AlphaFoldDB" id="A0AAE1RXK3"/>
<feature type="region of interest" description="Disordered" evidence="1">
    <location>
        <begin position="198"/>
        <end position="329"/>
    </location>
</feature>
<dbReference type="PANTHER" id="PTHR31973:SF187">
    <property type="entry name" value="MUTATOR TRANSPOSASE MUDRA PROTEIN"/>
    <property type="match status" value="1"/>
</dbReference>
<dbReference type="EMBL" id="JAVYJV010000010">
    <property type="protein sequence ID" value="KAK4360584.1"/>
    <property type="molecule type" value="Genomic_DNA"/>
</dbReference>
<sequence length="329" mass="37570">MTNHRFCAKYLYNNFKVKHPGPKLRELFWTAVKAYNEQDFWQVMNEMKEISKPAYNWLLYDCKESLESWARYKFEEHVKNEHVTNNMTESFNDFVVEAREMLVLTLLEWIRRKTITRFQQRYKKAVALETPIPPKGSAWSLSTSMGGPICRLSKERPERNEVVLNERVVLNAVSALRKEGAKAKKLKVVGSLNQYMLSESQGDGGVKADGGVTDERGRRDDSRHRLKSEREREAHSPPPPPLPTTSAPPPPRPSPPFRFNPPPPDDLYSFHPIVPPFFTQPPPGPPSAHPSIIPVHFGQLPPELAAYHPGRPIFVRPPPPPRGPPHTNN</sequence>
<feature type="compositionally biased region" description="Basic and acidic residues" evidence="1">
    <location>
        <begin position="213"/>
        <end position="235"/>
    </location>
</feature>
<feature type="compositionally biased region" description="Pro residues" evidence="1">
    <location>
        <begin position="236"/>
        <end position="265"/>
    </location>
</feature>
<dbReference type="Proteomes" id="UP001291623">
    <property type="component" value="Unassembled WGS sequence"/>
</dbReference>
<evidence type="ECO:0000313" key="3">
    <source>
        <dbReference type="Proteomes" id="UP001291623"/>
    </source>
</evidence>
<organism evidence="2 3">
    <name type="scientific">Anisodus tanguticus</name>
    <dbReference type="NCBI Taxonomy" id="243964"/>
    <lineage>
        <taxon>Eukaryota</taxon>
        <taxon>Viridiplantae</taxon>
        <taxon>Streptophyta</taxon>
        <taxon>Embryophyta</taxon>
        <taxon>Tracheophyta</taxon>
        <taxon>Spermatophyta</taxon>
        <taxon>Magnoliopsida</taxon>
        <taxon>eudicotyledons</taxon>
        <taxon>Gunneridae</taxon>
        <taxon>Pentapetalae</taxon>
        <taxon>asterids</taxon>
        <taxon>lamiids</taxon>
        <taxon>Solanales</taxon>
        <taxon>Solanaceae</taxon>
        <taxon>Solanoideae</taxon>
        <taxon>Hyoscyameae</taxon>
        <taxon>Anisodus</taxon>
    </lineage>
</organism>